<dbReference type="AlphaFoldDB" id="A0A843VG46"/>
<evidence type="ECO:0000256" key="1">
    <source>
        <dbReference type="SAM" id="MobiDB-lite"/>
    </source>
</evidence>
<gene>
    <name evidence="3" type="ORF">Taro_026757</name>
</gene>
<evidence type="ECO:0000313" key="4">
    <source>
        <dbReference type="Proteomes" id="UP000652761"/>
    </source>
</evidence>
<feature type="transmembrane region" description="Helical" evidence="2">
    <location>
        <begin position="164"/>
        <end position="184"/>
    </location>
</feature>
<evidence type="ECO:0000313" key="3">
    <source>
        <dbReference type="EMBL" id="MQL94106.1"/>
    </source>
</evidence>
<comment type="caution">
    <text evidence="3">The sequence shown here is derived from an EMBL/GenBank/DDBJ whole genome shotgun (WGS) entry which is preliminary data.</text>
</comment>
<feature type="transmembrane region" description="Helical" evidence="2">
    <location>
        <begin position="137"/>
        <end position="157"/>
    </location>
</feature>
<keyword evidence="2" id="KW-0812">Transmembrane</keyword>
<protein>
    <submittedName>
        <fullName evidence="3">Uncharacterized protein</fullName>
    </submittedName>
</protein>
<name>A0A843VG46_COLES</name>
<dbReference type="EMBL" id="NMUH01001631">
    <property type="protein sequence ID" value="MQL94106.1"/>
    <property type="molecule type" value="Genomic_DNA"/>
</dbReference>
<keyword evidence="2" id="KW-0472">Membrane</keyword>
<keyword evidence="4" id="KW-1185">Reference proteome</keyword>
<keyword evidence="2" id="KW-1133">Transmembrane helix</keyword>
<feature type="region of interest" description="Disordered" evidence="1">
    <location>
        <begin position="1"/>
        <end position="22"/>
    </location>
</feature>
<dbReference type="Proteomes" id="UP000652761">
    <property type="component" value="Unassembled WGS sequence"/>
</dbReference>
<proteinExistence type="predicted"/>
<reference evidence="3" key="1">
    <citation type="submission" date="2017-07" db="EMBL/GenBank/DDBJ databases">
        <title>Taro Niue Genome Assembly and Annotation.</title>
        <authorList>
            <person name="Atibalentja N."/>
            <person name="Keating K."/>
            <person name="Fields C.J."/>
        </authorList>
    </citation>
    <scope>NUCLEOTIDE SEQUENCE</scope>
    <source>
        <strain evidence="3">Niue_2</strain>
        <tissue evidence="3">Leaf</tissue>
    </source>
</reference>
<evidence type="ECO:0000256" key="2">
    <source>
        <dbReference type="SAM" id="Phobius"/>
    </source>
</evidence>
<accession>A0A843VG46</accession>
<sequence length="234" mass="26063">MSRQLGALRHQKRRRPGQVRPYRDAVGGCNKGRCRDALSGRDRVTVATRCPVTTGWLSRCPSPSRWRRDGFRGRDSTCVASVAVALPSGLRCIAWLPCVLVRIPRTVFYCPIEGSSQDYSALIFVYCCATSGSEVCYWFGWCVLAGFPRMVPWWFWWRFSHDRIALLLLAAVFFLMVHAVWSFGLRSGEGSSLECPLSFLVEVLPKAASCCFGRRCSLSLCFRGPGCVSACAPG</sequence>
<organism evidence="3 4">
    <name type="scientific">Colocasia esculenta</name>
    <name type="common">Wild taro</name>
    <name type="synonym">Arum esculentum</name>
    <dbReference type="NCBI Taxonomy" id="4460"/>
    <lineage>
        <taxon>Eukaryota</taxon>
        <taxon>Viridiplantae</taxon>
        <taxon>Streptophyta</taxon>
        <taxon>Embryophyta</taxon>
        <taxon>Tracheophyta</taxon>
        <taxon>Spermatophyta</taxon>
        <taxon>Magnoliopsida</taxon>
        <taxon>Liliopsida</taxon>
        <taxon>Araceae</taxon>
        <taxon>Aroideae</taxon>
        <taxon>Colocasieae</taxon>
        <taxon>Colocasia</taxon>
    </lineage>
</organism>